<feature type="region of interest" description="Disordered" evidence="2">
    <location>
        <begin position="493"/>
        <end position="512"/>
    </location>
</feature>
<evidence type="ECO:0000256" key="2">
    <source>
        <dbReference type="SAM" id="MobiDB-lite"/>
    </source>
</evidence>
<dbReference type="InParanoid" id="G4ZAX7"/>
<dbReference type="RefSeq" id="XP_009523322.1">
    <property type="nucleotide sequence ID" value="XM_009525027.1"/>
</dbReference>
<feature type="compositionally biased region" description="Basic residues" evidence="2">
    <location>
        <begin position="47"/>
        <end position="60"/>
    </location>
</feature>
<reference evidence="3 4" key="1">
    <citation type="journal article" date="2006" name="Science">
        <title>Phytophthora genome sequences uncover evolutionary origins and mechanisms of pathogenesis.</title>
        <authorList>
            <person name="Tyler B.M."/>
            <person name="Tripathy S."/>
            <person name="Zhang X."/>
            <person name="Dehal P."/>
            <person name="Jiang R.H."/>
            <person name="Aerts A."/>
            <person name="Arredondo F.D."/>
            <person name="Baxter L."/>
            <person name="Bensasson D."/>
            <person name="Beynon J.L."/>
            <person name="Chapman J."/>
            <person name="Damasceno C.M."/>
            <person name="Dorrance A.E."/>
            <person name="Dou D."/>
            <person name="Dickerman A.W."/>
            <person name="Dubchak I.L."/>
            <person name="Garbelotto M."/>
            <person name="Gijzen M."/>
            <person name="Gordon S.G."/>
            <person name="Govers F."/>
            <person name="Grunwald N.J."/>
            <person name="Huang W."/>
            <person name="Ivors K.L."/>
            <person name="Jones R.W."/>
            <person name="Kamoun S."/>
            <person name="Krampis K."/>
            <person name="Lamour K.H."/>
            <person name="Lee M.K."/>
            <person name="McDonald W.H."/>
            <person name="Medina M."/>
            <person name="Meijer H.J."/>
            <person name="Nordberg E.K."/>
            <person name="Maclean D.J."/>
            <person name="Ospina-Giraldo M.D."/>
            <person name="Morris P.F."/>
            <person name="Phuntumart V."/>
            <person name="Putnam N.H."/>
            <person name="Rash S."/>
            <person name="Rose J.K."/>
            <person name="Sakihama Y."/>
            <person name="Salamov A.A."/>
            <person name="Savidor A."/>
            <person name="Scheuring C.F."/>
            <person name="Smith B.M."/>
            <person name="Sobral B.W."/>
            <person name="Terry A."/>
            <person name="Torto-Alalibo T.A."/>
            <person name="Win J."/>
            <person name="Xu Z."/>
            <person name="Zhang H."/>
            <person name="Grigoriev I.V."/>
            <person name="Rokhsar D.S."/>
            <person name="Boore J.L."/>
        </authorList>
    </citation>
    <scope>NUCLEOTIDE SEQUENCE [LARGE SCALE GENOMIC DNA]</scope>
    <source>
        <strain evidence="3 4">P6497</strain>
    </source>
</reference>
<evidence type="ECO:0000256" key="1">
    <source>
        <dbReference type="SAM" id="Coils"/>
    </source>
</evidence>
<organism evidence="3 4">
    <name type="scientific">Phytophthora sojae (strain P6497)</name>
    <name type="common">Soybean stem and root rot agent</name>
    <name type="synonym">Phytophthora megasperma f. sp. glycines</name>
    <dbReference type="NCBI Taxonomy" id="1094619"/>
    <lineage>
        <taxon>Eukaryota</taxon>
        <taxon>Sar</taxon>
        <taxon>Stramenopiles</taxon>
        <taxon>Oomycota</taxon>
        <taxon>Peronosporomycetes</taxon>
        <taxon>Peronosporales</taxon>
        <taxon>Peronosporaceae</taxon>
        <taxon>Phytophthora</taxon>
    </lineage>
</organism>
<evidence type="ECO:0000313" key="3">
    <source>
        <dbReference type="EMBL" id="EGZ20605.1"/>
    </source>
</evidence>
<accession>G4ZAX7</accession>
<dbReference type="OMA" id="DEWWREL"/>
<keyword evidence="1" id="KW-0175">Coiled coil</keyword>
<protein>
    <submittedName>
        <fullName evidence="3">Uncharacterized protein</fullName>
    </submittedName>
</protein>
<feature type="region of interest" description="Disordered" evidence="2">
    <location>
        <begin position="1"/>
        <end position="65"/>
    </location>
</feature>
<proteinExistence type="predicted"/>
<dbReference type="EMBL" id="JH159153">
    <property type="protein sequence ID" value="EGZ20605.1"/>
    <property type="molecule type" value="Genomic_DNA"/>
</dbReference>
<name>G4ZAX7_PHYSP</name>
<feature type="compositionally biased region" description="Low complexity" evidence="2">
    <location>
        <begin position="500"/>
        <end position="511"/>
    </location>
</feature>
<gene>
    <name evidence="3" type="ORF">PHYSODRAFT_328708</name>
</gene>
<sequence>MEYASGGDLDAFLQWQQESTTEPGCRERNQAAAKKRKTSSGAVTTKRTPKTSPRKRKTPVKPKPAWTRTTVKMKLRTFCKDEGLALAWDSVLRDMNKMVAETYMLAAVHMVRCCEQGSDIPILARSFYQQCLSAVSGGNLHHPLATMTEEFRDSVAIYSAWRGESPIPNRDAINRGWAQVAAKRMAHETQNHLQLNFYRRFKQYITLRYGLAGRDRYLVLKGILDPEYDGDNEIVLEYRELIPRNDEGYLDQRASELLPLVHMFLTFVEDHNREHEGEPGFEMARTYSLLPTKRGFKRAATGTLSRTARGGSSSTGRDPTRTIVGFGDWSCSDFGGVIKKSPGGPSERFMRELSNCRVEMESEYRTSKVHHGCRQAHPGDLVNQYQRQECRDGVVRNRKIHSVLHCLRNNGGCGITVNRDVDASRNILRAFELRLSGQRRPPELSREEPLSSTAKTVPQQPPRLIILAKDSPSKKTCETRAQVAGKTRNGISVLDRKLGPPAARAQSSPSSYEELLNAERRRIQLETKALQERMRALQAAD</sequence>
<dbReference type="GeneID" id="20645832"/>
<feature type="region of interest" description="Disordered" evidence="2">
    <location>
        <begin position="439"/>
        <end position="458"/>
    </location>
</feature>
<dbReference type="AlphaFoldDB" id="G4ZAX7"/>
<dbReference type="KEGG" id="psoj:PHYSODRAFT_328708"/>
<feature type="coiled-coil region" evidence="1">
    <location>
        <begin position="513"/>
        <end position="540"/>
    </location>
</feature>
<keyword evidence="4" id="KW-1185">Reference proteome</keyword>
<feature type="compositionally biased region" description="Basic and acidic residues" evidence="2">
    <location>
        <begin position="440"/>
        <end position="449"/>
    </location>
</feature>
<dbReference type="Proteomes" id="UP000002640">
    <property type="component" value="Unassembled WGS sequence"/>
</dbReference>
<evidence type="ECO:0000313" key="4">
    <source>
        <dbReference type="Proteomes" id="UP000002640"/>
    </source>
</evidence>